<dbReference type="InterPro" id="IPR027417">
    <property type="entry name" value="P-loop_NTPase"/>
</dbReference>
<dbReference type="STRING" id="1336337.A0A3N4JF01"/>
<evidence type="ECO:0000313" key="3">
    <source>
        <dbReference type="EMBL" id="RPA95010.1"/>
    </source>
</evidence>
<dbReference type="Gene3D" id="3.40.50.300">
    <property type="entry name" value="P-loop containing nucleotide triphosphate hydrolases"/>
    <property type="match status" value="1"/>
</dbReference>
<dbReference type="OrthoDB" id="21416at2759"/>
<name>A0A3N4JF01_9PEZI</name>
<dbReference type="EMBL" id="ML120431">
    <property type="protein sequence ID" value="RPA95010.1"/>
    <property type="molecule type" value="Genomic_DNA"/>
</dbReference>
<keyword evidence="4" id="KW-1185">Reference proteome</keyword>
<organism evidence="3 4">
    <name type="scientific">Choiromyces venosus 120613-1</name>
    <dbReference type="NCBI Taxonomy" id="1336337"/>
    <lineage>
        <taxon>Eukaryota</taxon>
        <taxon>Fungi</taxon>
        <taxon>Dikarya</taxon>
        <taxon>Ascomycota</taxon>
        <taxon>Pezizomycotina</taxon>
        <taxon>Pezizomycetes</taxon>
        <taxon>Pezizales</taxon>
        <taxon>Tuberaceae</taxon>
        <taxon>Choiromyces</taxon>
    </lineage>
</organism>
<keyword evidence="1" id="KW-0677">Repeat</keyword>
<feature type="domain" description="Nephrocystin 3-like N-terminal" evidence="2">
    <location>
        <begin position="31"/>
        <end position="108"/>
    </location>
</feature>
<gene>
    <name evidence="3" type="ORF">L873DRAFT_1699696</name>
</gene>
<dbReference type="PANTHER" id="PTHR10039">
    <property type="entry name" value="AMELOGENIN"/>
    <property type="match status" value="1"/>
</dbReference>
<sequence length="108" mass="12172">MSRGEDSNEKSPSFVSTTSEYTRALEMRTRGSAEWIFATPEYTNWKSAPSEGPRILWINAPDGLGKTVLAARIVRELSSRSEAPVAYFFSSHEDSARRVTTNILRSWI</sequence>
<dbReference type="InterPro" id="IPR056884">
    <property type="entry name" value="NPHP3-like_N"/>
</dbReference>
<reference evidence="3 4" key="1">
    <citation type="journal article" date="2018" name="Nat. Ecol. Evol.">
        <title>Pezizomycetes genomes reveal the molecular basis of ectomycorrhizal truffle lifestyle.</title>
        <authorList>
            <person name="Murat C."/>
            <person name="Payen T."/>
            <person name="Noel B."/>
            <person name="Kuo A."/>
            <person name="Morin E."/>
            <person name="Chen J."/>
            <person name="Kohler A."/>
            <person name="Krizsan K."/>
            <person name="Balestrini R."/>
            <person name="Da Silva C."/>
            <person name="Montanini B."/>
            <person name="Hainaut M."/>
            <person name="Levati E."/>
            <person name="Barry K.W."/>
            <person name="Belfiori B."/>
            <person name="Cichocki N."/>
            <person name="Clum A."/>
            <person name="Dockter R.B."/>
            <person name="Fauchery L."/>
            <person name="Guy J."/>
            <person name="Iotti M."/>
            <person name="Le Tacon F."/>
            <person name="Lindquist E.A."/>
            <person name="Lipzen A."/>
            <person name="Malagnac F."/>
            <person name="Mello A."/>
            <person name="Molinier V."/>
            <person name="Miyauchi S."/>
            <person name="Poulain J."/>
            <person name="Riccioni C."/>
            <person name="Rubini A."/>
            <person name="Sitrit Y."/>
            <person name="Splivallo R."/>
            <person name="Traeger S."/>
            <person name="Wang M."/>
            <person name="Zifcakova L."/>
            <person name="Wipf D."/>
            <person name="Zambonelli A."/>
            <person name="Paolocci F."/>
            <person name="Nowrousian M."/>
            <person name="Ottonello S."/>
            <person name="Baldrian P."/>
            <person name="Spatafora J.W."/>
            <person name="Henrissat B."/>
            <person name="Nagy L.G."/>
            <person name="Aury J.M."/>
            <person name="Wincker P."/>
            <person name="Grigoriev I.V."/>
            <person name="Bonfante P."/>
            <person name="Martin F.M."/>
        </authorList>
    </citation>
    <scope>NUCLEOTIDE SEQUENCE [LARGE SCALE GENOMIC DNA]</scope>
    <source>
        <strain evidence="3 4">120613-1</strain>
    </source>
</reference>
<protein>
    <recommendedName>
        <fullName evidence="2">Nephrocystin 3-like N-terminal domain-containing protein</fullName>
    </recommendedName>
</protein>
<dbReference type="Pfam" id="PF24883">
    <property type="entry name" value="NPHP3_N"/>
    <property type="match status" value="1"/>
</dbReference>
<dbReference type="Proteomes" id="UP000276215">
    <property type="component" value="Unassembled WGS sequence"/>
</dbReference>
<evidence type="ECO:0000313" key="4">
    <source>
        <dbReference type="Proteomes" id="UP000276215"/>
    </source>
</evidence>
<proteinExistence type="predicted"/>
<evidence type="ECO:0000256" key="1">
    <source>
        <dbReference type="ARBA" id="ARBA00022737"/>
    </source>
</evidence>
<dbReference type="AlphaFoldDB" id="A0A3N4JF01"/>
<feature type="non-terminal residue" evidence="3">
    <location>
        <position position="108"/>
    </location>
</feature>
<accession>A0A3N4JF01</accession>
<evidence type="ECO:0000259" key="2">
    <source>
        <dbReference type="Pfam" id="PF24883"/>
    </source>
</evidence>